<sequence>MVQNFNDRVQQVLQSHPGQRVCRFDYQGQYYWLKQAEVLHGTMRMLKPNPQLAIENEKQTLQALELKAAPVPRVVSEGPGYFVVEDAGSTLKDWLNTPGVDCETLQQIFEDSATALAHLHTMGLAHGRPALRDISWQQGQVTFIDFEANQPKRSMLFQHIRDLVVYIHSLYRYLGPLNENIGSIIACYRNAGGEQIWQETKRFLASWQWLYYLLRPLRDLGGRDVRPIYWLLWHFRHAS</sequence>
<evidence type="ECO:0000313" key="2">
    <source>
        <dbReference type="Proteomes" id="UP000294832"/>
    </source>
</evidence>
<proteinExistence type="predicted"/>
<dbReference type="InterPro" id="IPR011009">
    <property type="entry name" value="Kinase-like_dom_sf"/>
</dbReference>
<name>A0A4R2F272_9GAMM</name>
<organism evidence="1 2">
    <name type="scientific">Shewanella fodinae</name>
    <dbReference type="NCBI Taxonomy" id="552357"/>
    <lineage>
        <taxon>Bacteria</taxon>
        <taxon>Pseudomonadati</taxon>
        <taxon>Pseudomonadota</taxon>
        <taxon>Gammaproteobacteria</taxon>
        <taxon>Alteromonadales</taxon>
        <taxon>Shewanellaceae</taxon>
        <taxon>Shewanella</taxon>
    </lineage>
</organism>
<comment type="caution">
    <text evidence="1">The sequence shown here is derived from an EMBL/GenBank/DDBJ whole genome shotgun (WGS) entry which is preliminary data.</text>
</comment>
<dbReference type="Proteomes" id="UP000294832">
    <property type="component" value="Unassembled WGS sequence"/>
</dbReference>
<dbReference type="OrthoDB" id="5564772at2"/>
<dbReference type="AlphaFoldDB" id="A0A4R2F272"/>
<dbReference type="EMBL" id="SLWF01000041">
    <property type="protein sequence ID" value="TCN78103.1"/>
    <property type="molecule type" value="Genomic_DNA"/>
</dbReference>
<keyword evidence="2" id="KW-1185">Reference proteome</keyword>
<protein>
    <recommendedName>
        <fullName evidence="3">tRNA A-37 threonylcarbamoyl transferase component Bud32</fullName>
    </recommendedName>
</protein>
<accession>A0A4R2F272</accession>
<gene>
    <name evidence="1" type="ORF">EDC91_14114</name>
</gene>
<evidence type="ECO:0000313" key="1">
    <source>
        <dbReference type="EMBL" id="TCN78103.1"/>
    </source>
</evidence>
<reference evidence="1 2" key="1">
    <citation type="submission" date="2019-03" db="EMBL/GenBank/DDBJ databases">
        <title>Freshwater and sediment microbial communities from various areas in North America, analyzing microbe dynamics in response to fracking.</title>
        <authorList>
            <person name="Lamendella R."/>
        </authorList>
    </citation>
    <scope>NUCLEOTIDE SEQUENCE [LARGE SCALE GENOMIC DNA]</scope>
    <source>
        <strain evidence="1 2">74A</strain>
    </source>
</reference>
<dbReference type="SUPFAM" id="SSF56112">
    <property type="entry name" value="Protein kinase-like (PK-like)"/>
    <property type="match status" value="1"/>
</dbReference>
<dbReference type="RefSeq" id="WP_133040443.1">
    <property type="nucleotide sequence ID" value="NZ_BMXW01000025.1"/>
</dbReference>
<evidence type="ECO:0008006" key="3">
    <source>
        <dbReference type="Google" id="ProtNLM"/>
    </source>
</evidence>